<dbReference type="Gene3D" id="2.40.70.10">
    <property type="entry name" value="Acid Proteases"/>
    <property type="match status" value="1"/>
</dbReference>
<proteinExistence type="predicted"/>
<evidence type="ECO:0000313" key="1">
    <source>
        <dbReference type="EMBL" id="RDY07933.1"/>
    </source>
</evidence>
<dbReference type="Proteomes" id="UP000257109">
    <property type="component" value="Unassembled WGS sequence"/>
</dbReference>
<evidence type="ECO:0000313" key="2">
    <source>
        <dbReference type="Proteomes" id="UP000257109"/>
    </source>
</evidence>
<reference evidence="1" key="1">
    <citation type="submission" date="2018-05" db="EMBL/GenBank/DDBJ databases">
        <title>Draft genome of Mucuna pruriens seed.</title>
        <authorList>
            <person name="Nnadi N.E."/>
            <person name="Vos R."/>
            <person name="Hasami M.H."/>
            <person name="Devisetty U.K."/>
            <person name="Aguiy J.C."/>
        </authorList>
    </citation>
    <scope>NUCLEOTIDE SEQUENCE [LARGE SCALE GENOMIC DNA]</scope>
    <source>
        <strain evidence="1">JCA_2017</strain>
    </source>
</reference>
<dbReference type="CDD" id="cd00303">
    <property type="entry name" value="retropepsin_like"/>
    <property type="match status" value="1"/>
</dbReference>
<protein>
    <recommendedName>
        <fullName evidence="3">Aspartic peptidase DDI1-type domain-containing protein</fullName>
    </recommendedName>
</protein>
<keyword evidence="2" id="KW-1185">Reference proteome</keyword>
<dbReference type="EMBL" id="QJKJ01001372">
    <property type="protein sequence ID" value="RDY07933.1"/>
    <property type="molecule type" value="Genomic_DNA"/>
</dbReference>
<dbReference type="InterPro" id="IPR021109">
    <property type="entry name" value="Peptidase_aspartic_dom_sf"/>
</dbReference>
<dbReference type="OrthoDB" id="1433126at2759"/>
<dbReference type="AlphaFoldDB" id="A0A371HYV8"/>
<evidence type="ECO:0008006" key="3">
    <source>
        <dbReference type="Google" id="ProtNLM"/>
    </source>
</evidence>
<dbReference type="PANTHER" id="PTHR33067:SF15">
    <property type="entry name" value="RNA-DIRECTED DNA POLYMERASE"/>
    <property type="match status" value="1"/>
</dbReference>
<dbReference type="SUPFAM" id="SSF50630">
    <property type="entry name" value="Acid proteases"/>
    <property type="match status" value="1"/>
</dbReference>
<feature type="non-terminal residue" evidence="1">
    <location>
        <position position="1"/>
    </location>
</feature>
<gene>
    <name evidence="1" type="ORF">CR513_07894</name>
</gene>
<dbReference type="PANTHER" id="PTHR33067">
    <property type="entry name" value="RNA-DIRECTED DNA POLYMERASE-RELATED"/>
    <property type="match status" value="1"/>
</dbReference>
<organism evidence="1 2">
    <name type="scientific">Mucuna pruriens</name>
    <name type="common">Velvet bean</name>
    <name type="synonym">Dolichos pruriens</name>
    <dbReference type="NCBI Taxonomy" id="157652"/>
    <lineage>
        <taxon>Eukaryota</taxon>
        <taxon>Viridiplantae</taxon>
        <taxon>Streptophyta</taxon>
        <taxon>Embryophyta</taxon>
        <taxon>Tracheophyta</taxon>
        <taxon>Spermatophyta</taxon>
        <taxon>Magnoliopsida</taxon>
        <taxon>eudicotyledons</taxon>
        <taxon>Gunneridae</taxon>
        <taxon>Pentapetalae</taxon>
        <taxon>rosids</taxon>
        <taxon>fabids</taxon>
        <taxon>Fabales</taxon>
        <taxon>Fabaceae</taxon>
        <taxon>Papilionoideae</taxon>
        <taxon>50 kb inversion clade</taxon>
        <taxon>NPAAA clade</taxon>
        <taxon>indigoferoid/millettioid clade</taxon>
        <taxon>Phaseoleae</taxon>
        <taxon>Mucuna</taxon>
    </lineage>
</organism>
<name>A0A371HYV8_MUCPR</name>
<accession>A0A371HYV8</accession>
<comment type="caution">
    <text evidence="1">The sequence shown here is derived from an EMBL/GenBank/DDBJ whole genome shotgun (WGS) entry which is preliminary data.</text>
</comment>
<sequence>MQQQPKTTPLPFPSQTISAKKPETDEELLKMFRRIPKYAKFLKELCVHKRNKLKEGAKVGVTFGTKPALPRKCRDLGIFSVPCTIGGYTFVDAMLDLGALINVMPTSMYKSLNFGDLEPTSIAIQLANQSVVQLVSIFEDVLVQVNDLIFPIDFYVLEMEDEASEKGSTLILGRPFLMTERMKIDMHAGTLSMEFGDNLVQFNIFDAIRHLIEDYSLYSMDVIDELVEEYNQYDSDINDMTILVEIYNMLEGADSVMGDADTTHMNEVLNRPNSDNHVNNLANLMNTEQEERLLAVLRKHKKSIRWKLSNLPRINPSICMHKILMEEEARPIRQQ</sequence>